<gene>
    <name evidence="1" type="ORF">DK389_28855</name>
</gene>
<evidence type="ECO:0000313" key="2">
    <source>
        <dbReference type="Proteomes" id="UP000245926"/>
    </source>
</evidence>
<dbReference type="KEGG" id="mets:DK389_28855"/>
<name>A0A2U8WF52_9HYPH</name>
<accession>A0A2U8WF52</accession>
<proteinExistence type="predicted"/>
<dbReference type="EMBL" id="CP029550">
    <property type="protein sequence ID" value="AWN44845.1"/>
    <property type="molecule type" value="Genomic_DNA"/>
</dbReference>
<dbReference type="RefSeq" id="WP_109896936.1">
    <property type="nucleotide sequence ID" value="NZ_CP029550.1"/>
</dbReference>
<dbReference type="Pfam" id="PF20132">
    <property type="entry name" value="DUF6522"/>
    <property type="match status" value="1"/>
</dbReference>
<dbReference type="AlphaFoldDB" id="A0A2U8WF52"/>
<dbReference type="Proteomes" id="UP000245926">
    <property type="component" value="Chromosome"/>
</dbReference>
<organism evidence="1 2">
    <name type="scientific">Methylobacterium durans</name>
    <dbReference type="NCBI Taxonomy" id="2202825"/>
    <lineage>
        <taxon>Bacteria</taxon>
        <taxon>Pseudomonadati</taxon>
        <taxon>Pseudomonadota</taxon>
        <taxon>Alphaproteobacteria</taxon>
        <taxon>Hyphomicrobiales</taxon>
        <taxon>Methylobacteriaceae</taxon>
        <taxon>Methylobacterium</taxon>
    </lineage>
</organism>
<keyword evidence="2" id="KW-1185">Reference proteome</keyword>
<dbReference type="OrthoDB" id="8238457at2"/>
<sequence>MRLAFDLNGNWLVDEHELAEKLSADVKELRRLDKLGLVIIRIETGSGSDEGRSRVTVRTEQAGWEGIFDKTGALIDETRLQSRKPLNGFAH</sequence>
<dbReference type="InterPro" id="IPR045389">
    <property type="entry name" value="DUF6522"/>
</dbReference>
<reference evidence="2" key="1">
    <citation type="submission" date="2018-05" db="EMBL/GenBank/DDBJ databases">
        <title>Complete Genome Sequence of Methylobacterium sp. 17SD2-17.</title>
        <authorList>
            <person name="Srinivasan S."/>
        </authorList>
    </citation>
    <scope>NUCLEOTIDE SEQUENCE [LARGE SCALE GENOMIC DNA]</scope>
    <source>
        <strain evidence="2">17SD2-17</strain>
    </source>
</reference>
<evidence type="ECO:0000313" key="1">
    <source>
        <dbReference type="EMBL" id="AWN44845.1"/>
    </source>
</evidence>
<protein>
    <submittedName>
        <fullName evidence="1">Uncharacterized protein</fullName>
    </submittedName>
</protein>